<evidence type="ECO:0000313" key="9">
    <source>
        <dbReference type="EMBL" id="KAK4099121.1"/>
    </source>
</evidence>
<dbReference type="PIRSF" id="PIRSF001332">
    <property type="entry name" value="Acetolac_decarb"/>
    <property type="match status" value="1"/>
</dbReference>
<dbReference type="NCBIfam" id="TIGR01252">
    <property type="entry name" value="acetolac_decarb"/>
    <property type="match status" value="1"/>
</dbReference>
<sequence>MAFNELYQYSLISALMDGVASHGTPIARVLEHGDLGLGTFRCMDGEMIVVDGEAYQIKADGSAVHVDPETTVTPFAAVTRFRATATRKAAVSGMAGLEELLNSIFPKSRNHFLAVRMDGAFKKINSRSVAGQLKPREGMVDVCSRQTIKTFEAVKGTIAGFRCPAYAMGLNVVGDHFHFITEDRQRGGHILLASGFETDGDVEIEAAQLSKFYLELPTEDDEFDSATLKLQAQGIKKVME</sequence>
<dbReference type="Pfam" id="PF03306">
    <property type="entry name" value="AAL_decarboxy"/>
    <property type="match status" value="1"/>
</dbReference>
<evidence type="ECO:0000256" key="5">
    <source>
        <dbReference type="ARBA" id="ARBA00020164"/>
    </source>
</evidence>
<reference evidence="9" key="2">
    <citation type="submission" date="2023-05" db="EMBL/GenBank/DDBJ databases">
        <authorList>
            <consortium name="Lawrence Berkeley National Laboratory"/>
            <person name="Steindorff A."/>
            <person name="Hensen N."/>
            <person name="Bonometti L."/>
            <person name="Westerberg I."/>
            <person name="Brannstrom I.O."/>
            <person name="Guillou S."/>
            <person name="Cros-Aarteil S."/>
            <person name="Calhoun S."/>
            <person name="Haridas S."/>
            <person name="Kuo A."/>
            <person name="Mondo S."/>
            <person name="Pangilinan J."/>
            <person name="Riley R."/>
            <person name="Labutti K."/>
            <person name="Andreopoulos B."/>
            <person name="Lipzen A."/>
            <person name="Chen C."/>
            <person name="Yanf M."/>
            <person name="Daum C."/>
            <person name="Ng V."/>
            <person name="Clum A."/>
            <person name="Ohm R."/>
            <person name="Martin F."/>
            <person name="Silar P."/>
            <person name="Natvig D."/>
            <person name="Lalanne C."/>
            <person name="Gautier V."/>
            <person name="Ament-Velasquez S.L."/>
            <person name="Kruys A."/>
            <person name="Hutchinson M.I."/>
            <person name="Powell A.J."/>
            <person name="Barry K."/>
            <person name="Miller A.N."/>
            <person name="Grigoriev I.V."/>
            <person name="Debuchy R."/>
            <person name="Gladieux P."/>
            <person name="Thoren M.H."/>
            <person name="Johannesson H."/>
        </authorList>
    </citation>
    <scope>NUCLEOTIDE SEQUENCE</scope>
    <source>
        <strain evidence="9">CBS 757.83</strain>
    </source>
</reference>
<dbReference type="EMBL" id="MU863652">
    <property type="protein sequence ID" value="KAK4099121.1"/>
    <property type="molecule type" value="Genomic_DNA"/>
</dbReference>
<evidence type="ECO:0000256" key="3">
    <source>
        <dbReference type="ARBA" id="ARBA00007106"/>
    </source>
</evidence>
<accession>A0AAN6Q176</accession>
<name>A0AAN6Q176_9PEZI</name>
<dbReference type="AlphaFoldDB" id="A0AAN6Q176"/>
<dbReference type="PANTHER" id="PTHR35524:SF1">
    <property type="entry name" value="ALPHA-ACETOLACTATE DECARBOXYLASE"/>
    <property type="match status" value="1"/>
</dbReference>
<evidence type="ECO:0000256" key="6">
    <source>
        <dbReference type="ARBA" id="ARBA00022793"/>
    </source>
</evidence>
<keyword evidence="8" id="KW-0456">Lyase</keyword>
<evidence type="ECO:0000256" key="8">
    <source>
        <dbReference type="ARBA" id="ARBA00023239"/>
    </source>
</evidence>
<dbReference type="GO" id="GO:0045151">
    <property type="term" value="P:acetoin biosynthetic process"/>
    <property type="evidence" value="ECO:0007669"/>
    <property type="project" value="UniProtKB-KW"/>
</dbReference>
<comment type="similarity">
    <text evidence="3">Belongs to the alpha-acetolactate decarboxylase family.</text>
</comment>
<evidence type="ECO:0000256" key="2">
    <source>
        <dbReference type="ARBA" id="ARBA00005170"/>
    </source>
</evidence>
<dbReference type="SUPFAM" id="SSF117856">
    <property type="entry name" value="AF0104/ALDC/Ptd012-like"/>
    <property type="match status" value="1"/>
</dbReference>
<dbReference type="InterPro" id="IPR005128">
    <property type="entry name" value="Acetolactate_a_deCO2ase"/>
</dbReference>
<dbReference type="EC" id="4.1.1.5" evidence="4"/>
<reference evidence="9" key="1">
    <citation type="journal article" date="2023" name="Mol. Phylogenet. Evol.">
        <title>Genome-scale phylogeny and comparative genomics of the fungal order Sordariales.</title>
        <authorList>
            <person name="Hensen N."/>
            <person name="Bonometti L."/>
            <person name="Westerberg I."/>
            <person name="Brannstrom I.O."/>
            <person name="Guillou S."/>
            <person name="Cros-Aarteil S."/>
            <person name="Calhoun S."/>
            <person name="Haridas S."/>
            <person name="Kuo A."/>
            <person name="Mondo S."/>
            <person name="Pangilinan J."/>
            <person name="Riley R."/>
            <person name="LaButti K."/>
            <person name="Andreopoulos B."/>
            <person name="Lipzen A."/>
            <person name="Chen C."/>
            <person name="Yan M."/>
            <person name="Daum C."/>
            <person name="Ng V."/>
            <person name="Clum A."/>
            <person name="Steindorff A."/>
            <person name="Ohm R.A."/>
            <person name="Martin F."/>
            <person name="Silar P."/>
            <person name="Natvig D.O."/>
            <person name="Lalanne C."/>
            <person name="Gautier V."/>
            <person name="Ament-Velasquez S.L."/>
            <person name="Kruys A."/>
            <person name="Hutchinson M.I."/>
            <person name="Powell A.J."/>
            <person name="Barry K."/>
            <person name="Miller A.N."/>
            <person name="Grigoriev I.V."/>
            <person name="Debuchy R."/>
            <person name="Gladieux P."/>
            <person name="Hiltunen Thoren M."/>
            <person name="Johannesson H."/>
        </authorList>
    </citation>
    <scope>NUCLEOTIDE SEQUENCE</scope>
    <source>
        <strain evidence="9">CBS 757.83</strain>
    </source>
</reference>
<evidence type="ECO:0000256" key="1">
    <source>
        <dbReference type="ARBA" id="ARBA00001784"/>
    </source>
</evidence>
<comment type="pathway">
    <text evidence="2">Polyol metabolism; (R,R)-butane-2,3-diol biosynthesis; (R,R)-butane-2,3-diol from pyruvate: step 2/3.</text>
</comment>
<proteinExistence type="inferred from homology"/>
<evidence type="ECO:0000313" key="10">
    <source>
        <dbReference type="Proteomes" id="UP001305647"/>
    </source>
</evidence>
<protein>
    <recommendedName>
        <fullName evidence="5">Alpha-acetolactate decarboxylase</fullName>
        <ecNumber evidence="4">4.1.1.5</ecNumber>
    </recommendedName>
</protein>
<dbReference type="PANTHER" id="PTHR35524">
    <property type="entry name" value="ALPHA-ACETOLACTATE DECARBOXYLASE"/>
    <property type="match status" value="1"/>
</dbReference>
<dbReference type="CDD" id="cd17299">
    <property type="entry name" value="acetolactate_decarboxylase"/>
    <property type="match status" value="1"/>
</dbReference>
<dbReference type="Proteomes" id="UP001305647">
    <property type="component" value="Unassembled WGS sequence"/>
</dbReference>
<comment type="catalytic activity">
    <reaction evidence="1">
        <text>(2S)-2-acetolactate + H(+) = (R)-acetoin + CO2</text>
        <dbReference type="Rhea" id="RHEA:21580"/>
        <dbReference type="ChEBI" id="CHEBI:15378"/>
        <dbReference type="ChEBI" id="CHEBI:15686"/>
        <dbReference type="ChEBI" id="CHEBI:16526"/>
        <dbReference type="ChEBI" id="CHEBI:58476"/>
        <dbReference type="EC" id="4.1.1.5"/>
    </reaction>
</comment>
<keyword evidence="7" id="KW-0005">Acetoin biosynthesis</keyword>
<evidence type="ECO:0000256" key="7">
    <source>
        <dbReference type="ARBA" id="ARBA00023061"/>
    </source>
</evidence>
<gene>
    <name evidence="9" type="ORF">N658DRAFT_498716</name>
</gene>
<dbReference type="GO" id="GO:0047605">
    <property type="term" value="F:acetolactate decarboxylase activity"/>
    <property type="evidence" value="ECO:0007669"/>
    <property type="project" value="UniProtKB-EC"/>
</dbReference>
<evidence type="ECO:0000256" key="4">
    <source>
        <dbReference type="ARBA" id="ARBA00013204"/>
    </source>
</evidence>
<organism evidence="9 10">
    <name type="scientific">Parathielavia hyrcaniae</name>
    <dbReference type="NCBI Taxonomy" id="113614"/>
    <lineage>
        <taxon>Eukaryota</taxon>
        <taxon>Fungi</taxon>
        <taxon>Dikarya</taxon>
        <taxon>Ascomycota</taxon>
        <taxon>Pezizomycotina</taxon>
        <taxon>Sordariomycetes</taxon>
        <taxon>Sordariomycetidae</taxon>
        <taxon>Sordariales</taxon>
        <taxon>Chaetomiaceae</taxon>
        <taxon>Parathielavia</taxon>
    </lineage>
</organism>
<comment type="caution">
    <text evidence="9">The sequence shown here is derived from an EMBL/GenBank/DDBJ whole genome shotgun (WGS) entry which is preliminary data.</text>
</comment>
<dbReference type="Gene3D" id="3.30.1330.80">
    <property type="entry name" value="Hypothetical protein, similar to alpha- acetolactate decarboxylase, domain 2"/>
    <property type="match status" value="2"/>
</dbReference>
<keyword evidence="10" id="KW-1185">Reference proteome</keyword>
<keyword evidence="6" id="KW-0210">Decarboxylase</keyword>